<dbReference type="RefSeq" id="WP_114833480.1">
    <property type="nucleotide sequence ID" value="NZ_LR699114.1"/>
</dbReference>
<sequence length="771" mass="87175">MHGRFFDRAKNKLNSITSSIKDTYTKVTSVGPAIKETYTQTAALARVVSQSDDGAENLIQTWEGTSRFMDPANLTFFYRSADTRKAFYQGLWINLVLLGPVLGYEIFKYYFCEKVYDPEKAAEESYLGYTAYLAAAAANFVVTTCVILPQWGKMSANDIINNASLAKTISKEHANPNNTHCGCEDAAILFAGLASPTLYAIDMTAIFIASQMVPYGLGFYLMYLPRILIDGRALVEMTLTNKCTKHRQEVLAKNNAYSFGMGAAYQLSLDFIYWCIGYKSKFIYDPLSYIWFQAFILISLLSDKPLPGKKAGKDFLYFLHMALSSASNFFSSHLLSYLRKKRGGYDLLLMALPKEAELAETDQEEKRVIRNYLLSNMNKLPGKSPNAYVLVDEHIFYIHKVEKKCDIIAVEPSNLYTLKQQLKQESTWLLPEEHAKCLIDELSPEQLLTIVNATNHTGYIEWENLLKYAMNYPPVQLADYLMVSDNLRSYESAVRIPSVKLFLDLNGDAYRATIKEIQDKRHASWPYLVKSALNKYTPSGLKGTKALLEVILIDKLDVVLDQIQALLDAHEKYQKEIIEKIKIKKETLRQGIKVDAASDETKDAIKRAMEQSLFDPEQEGTLANSDNAIQEVVGSIVPICQTDILRVEDYEAKKRPQADVIQQRLIEPLVINGDYSEEKKSDTKTDKLKENALLEEDGWINLSQDNSPKLTARKRKGVVKQLQSIIGWSDTASTGYQRNNKFSASADQQLSKSKDLNSQSSQKVLPRQVLQ</sequence>
<accession>A0A370GZF5</accession>
<feature type="compositionally biased region" description="Polar residues" evidence="1">
    <location>
        <begin position="737"/>
        <end position="763"/>
    </location>
</feature>
<feature type="transmembrane region" description="Helical" evidence="2">
    <location>
        <begin position="86"/>
        <end position="107"/>
    </location>
</feature>
<feature type="transmembrane region" description="Helical" evidence="2">
    <location>
        <begin position="256"/>
        <end position="274"/>
    </location>
</feature>
<feature type="transmembrane region" description="Helical" evidence="2">
    <location>
        <begin position="286"/>
        <end position="303"/>
    </location>
</feature>
<feature type="transmembrane region" description="Helical" evidence="2">
    <location>
        <begin position="186"/>
        <end position="209"/>
    </location>
</feature>
<reference evidence="3 4" key="1">
    <citation type="submission" date="2018-07" db="EMBL/GenBank/DDBJ databases">
        <title>Genomic Encyclopedia of Type Strains, Phase IV (KMG-IV): sequencing the most valuable type-strain genomes for metagenomic binning, comparative biology and taxonomic classification.</title>
        <authorList>
            <person name="Goeker M."/>
        </authorList>
    </citation>
    <scope>NUCLEOTIDE SEQUENCE [LARGE SCALE GENOMIC DNA]</scope>
    <source>
        <strain evidence="3 4">DSM 16500</strain>
    </source>
</reference>
<feature type="transmembrane region" description="Helical" evidence="2">
    <location>
        <begin position="127"/>
        <end position="148"/>
    </location>
</feature>
<name>A0A370GZF5_9COXI</name>
<dbReference type="Proteomes" id="UP000254720">
    <property type="component" value="Unassembled WGS sequence"/>
</dbReference>
<evidence type="ECO:0000313" key="4">
    <source>
        <dbReference type="Proteomes" id="UP000254720"/>
    </source>
</evidence>
<keyword evidence="4" id="KW-1185">Reference proteome</keyword>
<dbReference type="AlphaFoldDB" id="A0A370GZF5"/>
<evidence type="ECO:0000256" key="1">
    <source>
        <dbReference type="SAM" id="MobiDB-lite"/>
    </source>
</evidence>
<keyword evidence="2" id="KW-0472">Membrane</keyword>
<evidence type="ECO:0000256" key="2">
    <source>
        <dbReference type="SAM" id="Phobius"/>
    </source>
</evidence>
<feature type="transmembrane region" description="Helical" evidence="2">
    <location>
        <begin position="315"/>
        <end position="338"/>
    </location>
</feature>
<gene>
    <name evidence="3" type="ORF">C8D86_102105</name>
</gene>
<organism evidence="3 4">
    <name type="scientific">Aquicella lusitana</name>
    <dbReference type="NCBI Taxonomy" id="254246"/>
    <lineage>
        <taxon>Bacteria</taxon>
        <taxon>Pseudomonadati</taxon>
        <taxon>Pseudomonadota</taxon>
        <taxon>Gammaproteobacteria</taxon>
        <taxon>Legionellales</taxon>
        <taxon>Coxiellaceae</taxon>
        <taxon>Aquicella</taxon>
    </lineage>
</organism>
<keyword evidence="2" id="KW-0812">Transmembrane</keyword>
<keyword evidence="2" id="KW-1133">Transmembrane helix</keyword>
<comment type="caution">
    <text evidence="3">The sequence shown here is derived from an EMBL/GenBank/DDBJ whole genome shotgun (WGS) entry which is preliminary data.</text>
</comment>
<feature type="transmembrane region" description="Helical" evidence="2">
    <location>
        <begin position="215"/>
        <end position="235"/>
    </location>
</feature>
<dbReference type="EMBL" id="QQAX01000002">
    <property type="protein sequence ID" value="RDI48676.1"/>
    <property type="molecule type" value="Genomic_DNA"/>
</dbReference>
<evidence type="ECO:0000313" key="3">
    <source>
        <dbReference type="EMBL" id="RDI48676.1"/>
    </source>
</evidence>
<proteinExistence type="predicted"/>
<protein>
    <submittedName>
        <fullName evidence="3">Uncharacterized protein</fullName>
    </submittedName>
</protein>
<feature type="region of interest" description="Disordered" evidence="1">
    <location>
        <begin position="737"/>
        <end position="771"/>
    </location>
</feature>